<dbReference type="Pfam" id="PF12796">
    <property type="entry name" value="Ank_2"/>
    <property type="match status" value="1"/>
</dbReference>
<dbReference type="Gene3D" id="1.25.40.20">
    <property type="entry name" value="Ankyrin repeat-containing domain"/>
    <property type="match status" value="1"/>
</dbReference>
<dbReference type="PROSITE" id="PS50297">
    <property type="entry name" value="ANK_REP_REGION"/>
    <property type="match status" value="1"/>
</dbReference>
<gene>
    <name evidence="4" type="ORF">QQX98_009914</name>
</gene>
<feature type="repeat" description="ANK" evidence="3">
    <location>
        <begin position="187"/>
        <end position="219"/>
    </location>
</feature>
<comment type="caution">
    <text evidence="4">The sequence shown here is derived from an EMBL/GenBank/DDBJ whole genome shotgun (WGS) entry which is preliminary data.</text>
</comment>
<keyword evidence="1" id="KW-0677">Repeat</keyword>
<dbReference type="EMBL" id="JAZAVJ010000206">
    <property type="protein sequence ID" value="KAK7407903.1"/>
    <property type="molecule type" value="Genomic_DNA"/>
</dbReference>
<dbReference type="Proteomes" id="UP001498476">
    <property type="component" value="Unassembled WGS sequence"/>
</dbReference>
<dbReference type="InterPro" id="IPR002110">
    <property type="entry name" value="Ankyrin_rpt"/>
</dbReference>
<keyword evidence="5" id="KW-1185">Reference proteome</keyword>
<evidence type="ECO:0000256" key="1">
    <source>
        <dbReference type="ARBA" id="ARBA00022737"/>
    </source>
</evidence>
<dbReference type="InterPro" id="IPR036770">
    <property type="entry name" value="Ankyrin_rpt-contain_sf"/>
</dbReference>
<dbReference type="SMART" id="SM00248">
    <property type="entry name" value="ANK"/>
    <property type="match status" value="2"/>
</dbReference>
<sequence length="267" mass="29306">MALASSDDILRTIKEKGYWLLNDSNIGKRADGTLKPRIDLQTVEALELCKVSTFDNEQNAGVINAIFNEPVAVFYRGFGQTKRVHCFRNNIVDSITPDTSMLFIPDPAPSISNAITPASLESLSQSAADFITVSPGRATSHVRQYLESSSKAESLLRVVEWWEALQCSTSDDDGEETSAEETTTATSGNTALHIAACEAYPEIVEFLLSKGADVNATDLKGQTALLEAALWGRLENAEMLLEEKTYARDRDRREIVRLLDDAAARSN</sequence>
<dbReference type="SUPFAM" id="SSF48403">
    <property type="entry name" value="Ankyrin repeat"/>
    <property type="match status" value="1"/>
</dbReference>
<evidence type="ECO:0000313" key="4">
    <source>
        <dbReference type="EMBL" id="KAK7407903.1"/>
    </source>
</evidence>
<name>A0ABR1GR91_9HYPO</name>
<dbReference type="PROSITE" id="PS50088">
    <property type="entry name" value="ANK_REPEAT"/>
    <property type="match status" value="1"/>
</dbReference>
<evidence type="ECO:0000313" key="5">
    <source>
        <dbReference type="Proteomes" id="UP001498476"/>
    </source>
</evidence>
<dbReference type="PANTHER" id="PTHR24171">
    <property type="entry name" value="ANKYRIN REPEAT DOMAIN-CONTAINING PROTEIN 39-RELATED"/>
    <property type="match status" value="1"/>
</dbReference>
<evidence type="ECO:0000256" key="3">
    <source>
        <dbReference type="PROSITE-ProRule" id="PRU00023"/>
    </source>
</evidence>
<keyword evidence="2 3" id="KW-0040">ANK repeat</keyword>
<evidence type="ECO:0000256" key="2">
    <source>
        <dbReference type="ARBA" id="ARBA00023043"/>
    </source>
</evidence>
<protein>
    <submittedName>
        <fullName evidence="4">Uncharacterized protein</fullName>
    </submittedName>
</protein>
<reference evidence="4 5" key="1">
    <citation type="journal article" date="2025" name="Microbiol. Resour. Announc.">
        <title>Draft genome sequences for Neonectria magnoliae and Neonectria punicea, canker pathogens of Liriodendron tulipifera and Acer saccharum in West Virginia.</title>
        <authorList>
            <person name="Petronek H.M."/>
            <person name="Kasson M.T."/>
            <person name="Metheny A.M."/>
            <person name="Stauder C.M."/>
            <person name="Lovett B."/>
            <person name="Lynch S.C."/>
            <person name="Garnas J.R."/>
            <person name="Kasson L.R."/>
            <person name="Stajich J.E."/>
        </authorList>
    </citation>
    <scope>NUCLEOTIDE SEQUENCE [LARGE SCALE GENOMIC DNA]</scope>
    <source>
        <strain evidence="4 5">NRRL 64653</strain>
    </source>
</reference>
<organism evidence="4 5">
    <name type="scientific">Neonectria punicea</name>
    <dbReference type="NCBI Taxonomy" id="979145"/>
    <lineage>
        <taxon>Eukaryota</taxon>
        <taxon>Fungi</taxon>
        <taxon>Dikarya</taxon>
        <taxon>Ascomycota</taxon>
        <taxon>Pezizomycotina</taxon>
        <taxon>Sordariomycetes</taxon>
        <taxon>Hypocreomycetidae</taxon>
        <taxon>Hypocreales</taxon>
        <taxon>Nectriaceae</taxon>
        <taxon>Neonectria</taxon>
    </lineage>
</organism>
<accession>A0ABR1GR91</accession>
<proteinExistence type="predicted"/>